<sequence>MPSFTMSDKWENIDEPYPEFSNMQVPGHNKIHFVVREYHKTDIRAILKWAEVNNFLPVHSPTSPLGSCSKIKNLVQISDILERDGAHTQYLKTTHHDEE</sequence>
<accession>A0A1B9I9J6</accession>
<organism evidence="1">
    <name type="scientific">Kwoniella pini CBS 10737</name>
    <dbReference type="NCBI Taxonomy" id="1296096"/>
    <lineage>
        <taxon>Eukaryota</taxon>
        <taxon>Fungi</taxon>
        <taxon>Dikarya</taxon>
        <taxon>Basidiomycota</taxon>
        <taxon>Agaricomycotina</taxon>
        <taxon>Tremellomycetes</taxon>
        <taxon>Tremellales</taxon>
        <taxon>Cryptococcaceae</taxon>
        <taxon>Kwoniella</taxon>
    </lineage>
</organism>
<reference evidence="1" key="2">
    <citation type="submission" date="2016-07" db="EMBL/GenBank/DDBJ databases">
        <title>Evolution of pathogenesis and genome organization in the Tremellales.</title>
        <authorList>
            <person name="Cuomo C."/>
            <person name="Litvintseva A."/>
            <person name="Heitman J."/>
            <person name="Chen Y."/>
            <person name="Sun S."/>
            <person name="Springer D."/>
            <person name="Dromer F."/>
            <person name="Young S."/>
            <person name="Zeng Q."/>
            <person name="Chapman S."/>
            <person name="Gujja S."/>
            <person name="Saif S."/>
            <person name="Birren B."/>
        </authorList>
    </citation>
    <scope>NUCLEOTIDE SEQUENCE</scope>
    <source>
        <strain evidence="1">CBS 10737</strain>
    </source>
</reference>
<evidence type="ECO:0000313" key="1">
    <source>
        <dbReference type="EMBL" id="OCF52137.1"/>
    </source>
</evidence>
<proteinExistence type="predicted"/>
<name>A0A1B9I9J6_9TREE</name>
<dbReference type="EMBL" id="KI894008">
    <property type="protein sequence ID" value="OCF52137.1"/>
    <property type="molecule type" value="Genomic_DNA"/>
</dbReference>
<gene>
    <name evidence="1" type="ORF">I206_01422</name>
</gene>
<protein>
    <submittedName>
        <fullName evidence="1">Uncharacterized protein</fullName>
    </submittedName>
</protein>
<dbReference type="AlphaFoldDB" id="A0A1B9I9J6"/>
<reference evidence="1" key="1">
    <citation type="submission" date="2013-07" db="EMBL/GenBank/DDBJ databases">
        <title>The Genome Sequence of Cryptococcus pinus CBS10737.</title>
        <authorList>
            <consortium name="The Broad Institute Genome Sequencing Platform"/>
            <person name="Cuomo C."/>
            <person name="Litvintseva A."/>
            <person name="Chen Y."/>
            <person name="Heitman J."/>
            <person name="Sun S."/>
            <person name="Springer D."/>
            <person name="Dromer F."/>
            <person name="Young S.K."/>
            <person name="Zeng Q."/>
            <person name="Gargeya S."/>
            <person name="Fitzgerald M."/>
            <person name="Abouelleil A."/>
            <person name="Alvarado L."/>
            <person name="Berlin A.M."/>
            <person name="Chapman S.B."/>
            <person name="Dewar J."/>
            <person name="Goldberg J."/>
            <person name="Griggs A."/>
            <person name="Gujja S."/>
            <person name="Hansen M."/>
            <person name="Howarth C."/>
            <person name="Imamovic A."/>
            <person name="Larimer J."/>
            <person name="McCowan C."/>
            <person name="Murphy C."/>
            <person name="Pearson M."/>
            <person name="Priest M."/>
            <person name="Roberts A."/>
            <person name="Saif S."/>
            <person name="Shea T."/>
            <person name="Sykes S."/>
            <person name="Wortman J."/>
            <person name="Nusbaum C."/>
            <person name="Birren B."/>
        </authorList>
    </citation>
    <scope>NUCLEOTIDE SEQUENCE [LARGE SCALE GENOMIC DNA]</scope>
    <source>
        <strain evidence="1">CBS 10737</strain>
    </source>
</reference>